<accession>A0A6L9LCF5</accession>
<evidence type="ECO:0000313" key="4">
    <source>
        <dbReference type="Proteomes" id="UP000474175"/>
    </source>
</evidence>
<organism evidence="3 4">
    <name type="scientific">Spirosoma terrae</name>
    <dbReference type="NCBI Taxonomy" id="1968276"/>
    <lineage>
        <taxon>Bacteria</taxon>
        <taxon>Pseudomonadati</taxon>
        <taxon>Bacteroidota</taxon>
        <taxon>Cytophagia</taxon>
        <taxon>Cytophagales</taxon>
        <taxon>Cytophagaceae</taxon>
        <taxon>Spirosoma</taxon>
    </lineage>
</organism>
<comment type="caution">
    <text evidence="3">The sequence shown here is derived from an EMBL/GenBank/DDBJ whole genome shotgun (WGS) entry which is preliminary data.</text>
</comment>
<dbReference type="Proteomes" id="UP000474175">
    <property type="component" value="Unassembled WGS sequence"/>
</dbReference>
<feature type="transmembrane region" description="Helical" evidence="2">
    <location>
        <begin position="57"/>
        <end position="75"/>
    </location>
</feature>
<feature type="compositionally biased region" description="Basic and acidic residues" evidence="1">
    <location>
        <begin position="464"/>
        <end position="481"/>
    </location>
</feature>
<dbReference type="RefSeq" id="WP_163952517.1">
    <property type="nucleotide sequence ID" value="NZ_JAAFZH010000010.1"/>
</dbReference>
<dbReference type="EMBL" id="JAAFZH010000010">
    <property type="protein sequence ID" value="NDU97257.1"/>
    <property type="molecule type" value="Genomic_DNA"/>
</dbReference>
<feature type="transmembrane region" description="Helical" evidence="2">
    <location>
        <begin position="235"/>
        <end position="253"/>
    </location>
</feature>
<feature type="transmembrane region" description="Helical" evidence="2">
    <location>
        <begin position="309"/>
        <end position="328"/>
    </location>
</feature>
<gene>
    <name evidence="3" type="ORF">GK108_20400</name>
</gene>
<feature type="compositionally biased region" description="Low complexity" evidence="1">
    <location>
        <begin position="38"/>
        <end position="47"/>
    </location>
</feature>
<keyword evidence="4" id="KW-1185">Reference proteome</keyword>
<name>A0A6L9LCF5_9BACT</name>
<keyword evidence="2" id="KW-0812">Transmembrane</keyword>
<evidence type="ECO:0000256" key="2">
    <source>
        <dbReference type="SAM" id="Phobius"/>
    </source>
</evidence>
<keyword evidence="2" id="KW-0472">Membrane</keyword>
<feature type="transmembrane region" description="Helical" evidence="2">
    <location>
        <begin position="259"/>
        <end position="278"/>
    </location>
</feature>
<proteinExistence type="predicted"/>
<evidence type="ECO:0000313" key="3">
    <source>
        <dbReference type="EMBL" id="NDU97257.1"/>
    </source>
</evidence>
<protein>
    <recommendedName>
        <fullName evidence="5">DoxX family protein</fullName>
    </recommendedName>
</protein>
<feature type="transmembrane region" description="Helical" evidence="2">
    <location>
        <begin position="202"/>
        <end position="228"/>
    </location>
</feature>
<feature type="transmembrane region" description="Helical" evidence="2">
    <location>
        <begin position="152"/>
        <end position="174"/>
    </location>
</feature>
<dbReference type="AlphaFoldDB" id="A0A6L9LCF5"/>
<feature type="region of interest" description="Disordered" evidence="1">
    <location>
        <begin position="447"/>
        <end position="483"/>
    </location>
</feature>
<feature type="transmembrane region" description="Helical" evidence="2">
    <location>
        <begin position="119"/>
        <end position="140"/>
    </location>
</feature>
<sequence>MAIPNITPERTDLGLVSPEEITGKPVANESNVAEDSEPTTPNPNSATATRWTATQKTLFRIAFVFFISMSLPNSVEWYKEVLAFDWLHLHYRDLYDVARFGSGLTIFGNKLFGSPLNGYATWIITFIFATVVGLIWTAVVQLRKKEVRNYELLYYWLRVVVRYRAGIGIIGFGFTKLMPTQLPYPSLGVLNTNFGDLTAQKIYWLSIGIVPWYEVFTGVVEVLAGALLFFRATTFWGSVLLFGALADIVYVNFAYDGGVHGYSSYFVLLSGFLLIYYVKDLYNLLIRERLTIPNYYVPTFDGWKQWARVSLKTVTIGLFLILLFWLQYTNFRYDPYKQPAQKGLKELRGNYNVTEFRHNGKELPYSPLDSIRWQHATFENWTTLTFKVNKPVELDLSNGGGSPMRDINRTFELTGVSGGQRVFYYEADSVHHVLYLQDKNRGARNAENREFLGNVREGGNGEGGRGRSRGDRKKENEEKPDNWIPKEALAIIGDEDPKIDPLARSTRRTKGIKAESKPVKRNRMILSYTSEQGGDRVILRGIDEKKDSIYVVLDRVERPYVLSKSTLNAGTYE</sequence>
<reference evidence="3 4" key="1">
    <citation type="submission" date="2020-02" db="EMBL/GenBank/DDBJ databases">
        <title>Draft genome sequence of two Spirosoma agri KCTC 52727 and Spirosoma terrae KCTC 52035.</title>
        <authorList>
            <person name="Rojas J."/>
            <person name="Ambika Manirajan B."/>
            <person name="Suarez C."/>
            <person name="Ratering S."/>
            <person name="Schnell S."/>
        </authorList>
    </citation>
    <scope>NUCLEOTIDE SEQUENCE [LARGE SCALE GENOMIC DNA]</scope>
    <source>
        <strain evidence="3 4">KCTC 52035</strain>
    </source>
</reference>
<keyword evidence="2" id="KW-1133">Transmembrane helix</keyword>
<feature type="region of interest" description="Disordered" evidence="1">
    <location>
        <begin position="17"/>
        <end position="47"/>
    </location>
</feature>
<evidence type="ECO:0008006" key="5">
    <source>
        <dbReference type="Google" id="ProtNLM"/>
    </source>
</evidence>
<evidence type="ECO:0000256" key="1">
    <source>
        <dbReference type="SAM" id="MobiDB-lite"/>
    </source>
</evidence>